<keyword evidence="2" id="KW-0963">Cytoplasm</keyword>
<dbReference type="Pfam" id="PF21711">
    <property type="entry name" value="DCTN5"/>
    <property type="match status" value="1"/>
</dbReference>
<reference evidence="6 7" key="1">
    <citation type="submission" date="2018-11" db="EMBL/GenBank/DDBJ databases">
        <authorList>
            <consortium name="Pathogen Informatics"/>
        </authorList>
    </citation>
    <scope>NUCLEOTIDE SEQUENCE [LARGE SCALE GENOMIC DNA]</scope>
</reference>
<sequence length="132" mass="14536">MELLDTNYDPAEYVVTASGNKVSRNKGVAFFPLHIGDHVFIGEDSIINAAQIGSYVHIGKNCVVSRRCVLKDACALLDNTVLAAETVVPPAIVKLNWFLKGEMSSGDYRVYDHRIHLNYSNSQPLLGVWKGS</sequence>
<evidence type="ECO:0000256" key="1">
    <source>
        <dbReference type="ARBA" id="ARBA00004245"/>
    </source>
</evidence>
<name>A0A3P7LJG8_DIBLA</name>
<dbReference type="Gene3D" id="2.160.10.10">
    <property type="entry name" value="Hexapeptide repeat proteins"/>
    <property type="match status" value="1"/>
</dbReference>
<evidence type="ECO:0000256" key="4">
    <source>
        <dbReference type="ARBA" id="ARBA00034706"/>
    </source>
</evidence>
<dbReference type="GO" id="GO:0005869">
    <property type="term" value="C:dynactin complex"/>
    <property type="evidence" value="ECO:0007669"/>
    <property type="project" value="TreeGrafter"/>
</dbReference>
<evidence type="ECO:0000256" key="3">
    <source>
        <dbReference type="ARBA" id="ARBA00023212"/>
    </source>
</evidence>
<evidence type="ECO:0000256" key="5">
    <source>
        <dbReference type="ARBA" id="ARBA00034865"/>
    </source>
</evidence>
<dbReference type="Proteomes" id="UP000281553">
    <property type="component" value="Unassembled WGS sequence"/>
</dbReference>
<protein>
    <recommendedName>
        <fullName evidence="5">Dynactin subunit 5</fullName>
    </recommendedName>
</protein>
<evidence type="ECO:0000256" key="2">
    <source>
        <dbReference type="ARBA" id="ARBA00022490"/>
    </source>
</evidence>
<dbReference type="EMBL" id="UYRU01050230">
    <property type="protein sequence ID" value="VDN10893.1"/>
    <property type="molecule type" value="Genomic_DNA"/>
</dbReference>
<keyword evidence="3" id="KW-0206">Cytoskeleton</keyword>
<comment type="subcellular location">
    <subcellularLocation>
        <location evidence="1">Cytoplasm</location>
        <location evidence="1">Cytoskeleton</location>
    </subcellularLocation>
</comment>
<dbReference type="AlphaFoldDB" id="A0A3P7LJG8"/>
<dbReference type="PANTHER" id="PTHR46126:SF1">
    <property type="entry name" value="DYNACTIN SUBUNIT 5"/>
    <property type="match status" value="1"/>
</dbReference>
<proteinExistence type="inferred from homology"/>
<dbReference type="SUPFAM" id="SSF51161">
    <property type="entry name" value="Trimeric LpxA-like enzymes"/>
    <property type="match status" value="1"/>
</dbReference>
<evidence type="ECO:0000313" key="6">
    <source>
        <dbReference type="EMBL" id="VDN10893.1"/>
    </source>
</evidence>
<evidence type="ECO:0000313" key="7">
    <source>
        <dbReference type="Proteomes" id="UP000281553"/>
    </source>
</evidence>
<keyword evidence="7" id="KW-1185">Reference proteome</keyword>
<accession>A0A3P7LJG8</accession>
<dbReference type="InterPro" id="IPR011004">
    <property type="entry name" value="Trimer_LpxA-like_sf"/>
</dbReference>
<dbReference type="OrthoDB" id="417208at2759"/>
<dbReference type="PANTHER" id="PTHR46126">
    <property type="entry name" value="DYNACTIN SUBUNIT 5"/>
    <property type="match status" value="1"/>
</dbReference>
<comment type="similarity">
    <text evidence="4">Belongs to the dynactin subunits 5/6 family. Dynactin subunit 5 subfamily.</text>
</comment>
<organism evidence="6 7">
    <name type="scientific">Dibothriocephalus latus</name>
    <name type="common">Fish tapeworm</name>
    <name type="synonym">Diphyllobothrium latum</name>
    <dbReference type="NCBI Taxonomy" id="60516"/>
    <lineage>
        <taxon>Eukaryota</taxon>
        <taxon>Metazoa</taxon>
        <taxon>Spiralia</taxon>
        <taxon>Lophotrochozoa</taxon>
        <taxon>Platyhelminthes</taxon>
        <taxon>Cestoda</taxon>
        <taxon>Eucestoda</taxon>
        <taxon>Diphyllobothriidea</taxon>
        <taxon>Diphyllobothriidae</taxon>
        <taxon>Dibothriocephalus</taxon>
    </lineage>
</organism>
<dbReference type="InterPro" id="IPR047125">
    <property type="entry name" value="DCTN5"/>
</dbReference>
<gene>
    <name evidence="6" type="ORF">DILT_LOCUS6724</name>
</gene>